<feature type="compositionally biased region" description="Basic and acidic residues" evidence="1">
    <location>
        <begin position="15"/>
        <end position="33"/>
    </location>
</feature>
<protein>
    <submittedName>
        <fullName evidence="2">Uncharacterized protein</fullName>
    </submittedName>
</protein>
<proteinExistence type="predicted"/>
<gene>
    <name evidence="2" type="ORF">DEO72_LG3g2385</name>
</gene>
<keyword evidence="3" id="KW-1185">Reference proteome</keyword>
<feature type="region of interest" description="Disordered" evidence="1">
    <location>
        <begin position="1"/>
        <end position="37"/>
    </location>
</feature>
<dbReference type="EMBL" id="CP039347">
    <property type="protein sequence ID" value="QCD87845.1"/>
    <property type="molecule type" value="Genomic_DNA"/>
</dbReference>
<evidence type="ECO:0000313" key="3">
    <source>
        <dbReference type="Proteomes" id="UP000501690"/>
    </source>
</evidence>
<sequence length="71" mass="7972">MPRAGRYGAGGSHVLDYRRAGPESRTTRGEVRRGRATSGQVRVSVIFPSPRPVSYTHLDVYKRQYLARIPT</sequence>
<evidence type="ECO:0000256" key="1">
    <source>
        <dbReference type="SAM" id="MobiDB-lite"/>
    </source>
</evidence>
<accession>A0A4D6LHN2</accession>
<name>A0A4D6LHN2_VIGUN</name>
<reference evidence="2 3" key="1">
    <citation type="submission" date="2019-04" db="EMBL/GenBank/DDBJ databases">
        <title>An improved genome assembly and genetic linkage map for asparagus bean, Vigna unguiculata ssp. sesquipedialis.</title>
        <authorList>
            <person name="Xia Q."/>
            <person name="Zhang R."/>
            <person name="Dong Y."/>
        </authorList>
    </citation>
    <scope>NUCLEOTIDE SEQUENCE [LARGE SCALE GENOMIC DNA]</scope>
    <source>
        <tissue evidence="2">Leaf</tissue>
    </source>
</reference>
<dbReference type="Proteomes" id="UP000501690">
    <property type="component" value="Linkage Group LG3"/>
</dbReference>
<dbReference type="AlphaFoldDB" id="A0A4D6LHN2"/>
<evidence type="ECO:0000313" key="2">
    <source>
        <dbReference type="EMBL" id="QCD87845.1"/>
    </source>
</evidence>
<organism evidence="2 3">
    <name type="scientific">Vigna unguiculata</name>
    <name type="common">Cowpea</name>
    <dbReference type="NCBI Taxonomy" id="3917"/>
    <lineage>
        <taxon>Eukaryota</taxon>
        <taxon>Viridiplantae</taxon>
        <taxon>Streptophyta</taxon>
        <taxon>Embryophyta</taxon>
        <taxon>Tracheophyta</taxon>
        <taxon>Spermatophyta</taxon>
        <taxon>Magnoliopsida</taxon>
        <taxon>eudicotyledons</taxon>
        <taxon>Gunneridae</taxon>
        <taxon>Pentapetalae</taxon>
        <taxon>rosids</taxon>
        <taxon>fabids</taxon>
        <taxon>Fabales</taxon>
        <taxon>Fabaceae</taxon>
        <taxon>Papilionoideae</taxon>
        <taxon>50 kb inversion clade</taxon>
        <taxon>NPAAA clade</taxon>
        <taxon>indigoferoid/millettioid clade</taxon>
        <taxon>Phaseoleae</taxon>
        <taxon>Vigna</taxon>
    </lineage>
</organism>